<dbReference type="Proteomes" id="UP000292052">
    <property type="component" value="Unassembled WGS sequence"/>
</dbReference>
<evidence type="ECO:0000313" key="3">
    <source>
        <dbReference type="Proteomes" id="UP000292052"/>
    </source>
</evidence>
<proteinExistence type="predicted"/>
<dbReference type="GO" id="GO:0036064">
    <property type="term" value="C:ciliary basal body"/>
    <property type="evidence" value="ECO:0007669"/>
    <property type="project" value="TreeGrafter"/>
</dbReference>
<dbReference type="OrthoDB" id="7447178at2759"/>
<dbReference type="EMBL" id="QDEB01093130">
    <property type="protein sequence ID" value="RZC32956.1"/>
    <property type="molecule type" value="Genomic_DNA"/>
</dbReference>
<dbReference type="GO" id="GO:0097542">
    <property type="term" value="C:ciliary tip"/>
    <property type="evidence" value="ECO:0007669"/>
    <property type="project" value="TreeGrafter"/>
</dbReference>
<name>A0A482VK27_ASBVE</name>
<dbReference type="GO" id="GO:0035253">
    <property type="term" value="C:ciliary rootlet"/>
    <property type="evidence" value="ECO:0007669"/>
    <property type="project" value="TreeGrafter"/>
</dbReference>
<dbReference type="GO" id="GO:0003341">
    <property type="term" value="P:cilium movement"/>
    <property type="evidence" value="ECO:0007669"/>
    <property type="project" value="InterPro"/>
</dbReference>
<feature type="coiled-coil region" evidence="1">
    <location>
        <begin position="253"/>
        <end position="280"/>
    </location>
</feature>
<evidence type="ECO:0000313" key="2">
    <source>
        <dbReference type="EMBL" id="RZC32956.1"/>
    </source>
</evidence>
<organism evidence="2 3">
    <name type="scientific">Asbolus verrucosus</name>
    <name type="common">Desert ironclad beetle</name>
    <dbReference type="NCBI Taxonomy" id="1661398"/>
    <lineage>
        <taxon>Eukaryota</taxon>
        <taxon>Metazoa</taxon>
        <taxon>Ecdysozoa</taxon>
        <taxon>Arthropoda</taxon>
        <taxon>Hexapoda</taxon>
        <taxon>Insecta</taxon>
        <taxon>Pterygota</taxon>
        <taxon>Neoptera</taxon>
        <taxon>Endopterygota</taxon>
        <taxon>Coleoptera</taxon>
        <taxon>Polyphaga</taxon>
        <taxon>Cucujiformia</taxon>
        <taxon>Tenebrionidae</taxon>
        <taxon>Pimeliinae</taxon>
        <taxon>Asbolus</taxon>
    </lineage>
</organism>
<comment type="caution">
    <text evidence="2">The sequence shown here is derived from an EMBL/GenBank/DDBJ whole genome shotgun (WGS) entry which is preliminary data.</text>
</comment>
<dbReference type="PANTHER" id="PTHR46518:SF1">
    <property type="entry name" value="OUTER DYNEIN ARM-DOCKING COMPLEX SUBUNIT 3"/>
    <property type="match status" value="1"/>
</dbReference>
<dbReference type="GO" id="GO:0036158">
    <property type="term" value="P:outer dynein arm assembly"/>
    <property type="evidence" value="ECO:0007669"/>
    <property type="project" value="InterPro"/>
</dbReference>
<dbReference type="InterPro" id="IPR033192">
    <property type="entry name" value="ODAD3"/>
</dbReference>
<protein>
    <submittedName>
        <fullName evidence="2">Myosin-9</fullName>
    </submittedName>
</protein>
<dbReference type="AlphaFoldDB" id="A0A482VK27"/>
<sequence length="493" mass="57987">MNTTNNALSAKNVKIHGMSSTKWTTKDKITQYKGLVNLYKRDREIIKIDTAVATKRQYKGLINLRNTIEADRHELNNAIGGDRQKLRNTLAEHRELQLAYQNSDPKKVIENVHQLNFTKRKELDKLLYQMKLKSEQLMDLKLEEALLQDRMKYEIFDKLKEEKQAQIITGKVQDALLKKEAALAIQQTYGQIINVMKKDALYFDGILQTIQSDYWYQCRCILNAAKQGQLTTEYKNDREQEFATLKKAIVQDMRIQKLDLDMVREQAENLQSNLKHLLRKDSDLTTCIIKVEETQDFEELYKDLAKIETILKYLRNTTLVSTFELIYPNLQEQLQQKKRLTALAKKCERNRDIIMNKLNHAELMSNLLKNTMVETTGEYKKRKKELLEQINAEMEKKRQCDASRNYKQKLIAEVRISLRQLQQLCKPIKTPEERQQEARERKQRGTTLVFEDTVIPPEEDETDGTELCNICFRMLIPKFTSIKTFLRLGWKDP</sequence>
<keyword evidence="3" id="KW-1185">Reference proteome</keyword>
<keyword evidence="1" id="KW-0175">Coiled coil</keyword>
<reference evidence="2 3" key="1">
    <citation type="submission" date="2017-03" db="EMBL/GenBank/DDBJ databases">
        <title>Genome of the blue death feigning beetle - Asbolus verrucosus.</title>
        <authorList>
            <person name="Rider S.D."/>
        </authorList>
    </citation>
    <scope>NUCLEOTIDE SEQUENCE [LARGE SCALE GENOMIC DNA]</scope>
    <source>
        <strain evidence="2">Butters</strain>
        <tissue evidence="2">Head and leg muscle</tissue>
    </source>
</reference>
<evidence type="ECO:0000256" key="1">
    <source>
        <dbReference type="SAM" id="Coils"/>
    </source>
</evidence>
<dbReference type="PANTHER" id="PTHR46518">
    <property type="entry name" value="COILED-COIL DOMAIN-CONTAINING PROTEIN 151"/>
    <property type="match status" value="1"/>
</dbReference>
<gene>
    <name evidence="2" type="ORF">BDFB_001871</name>
</gene>
<accession>A0A482VK27</accession>